<protein>
    <recommendedName>
        <fullName evidence="8">ATP-dependent Clp protease proteolytic subunit</fullName>
    </recommendedName>
</protein>
<organism evidence="9 10">
    <name type="scientific">Aliikangiella coralliicola</name>
    <dbReference type="NCBI Taxonomy" id="2592383"/>
    <lineage>
        <taxon>Bacteria</taxon>
        <taxon>Pseudomonadati</taxon>
        <taxon>Pseudomonadota</taxon>
        <taxon>Gammaproteobacteria</taxon>
        <taxon>Oceanospirillales</taxon>
        <taxon>Pleioneaceae</taxon>
        <taxon>Aliikangiella</taxon>
    </lineage>
</organism>
<dbReference type="PROSITE" id="PS00382">
    <property type="entry name" value="CLP_PROTEASE_HIS"/>
    <property type="match status" value="1"/>
</dbReference>
<keyword evidence="5" id="KW-0720">Serine protease</keyword>
<accession>A0A545UEG8</accession>
<dbReference type="InterPro" id="IPR023562">
    <property type="entry name" value="ClpP/TepA"/>
</dbReference>
<comment type="similarity">
    <text evidence="1 8">Belongs to the peptidase S14 family.</text>
</comment>
<dbReference type="GO" id="GO:0009368">
    <property type="term" value="C:endopeptidase Clp complex"/>
    <property type="evidence" value="ECO:0007669"/>
    <property type="project" value="TreeGrafter"/>
</dbReference>
<proteinExistence type="inferred from homology"/>
<dbReference type="Pfam" id="PF00574">
    <property type="entry name" value="CLP_protease"/>
    <property type="match status" value="1"/>
</dbReference>
<dbReference type="RefSeq" id="WP_142893444.1">
    <property type="nucleotide sequence ID" value="NZ_ML660163.1"/>
</dbReference>
<dbReference type="GO" id="GO:0006515">
    <property type="term" value="P:protein quality control for misfolded or incompletely synthesized proteins"/>
    <property type="evidence" value="ECO:0007669"/>
    <property type="project" value="TreeGrafter"/>
</dbReference>
<dbReference type="InterPro" id="IPR001907">
    <property type="entry name" value="ClpP"/>
</dbReference>
<dbReference type="AlphaFoldDB" id="A0A545UEG8"/>
<keyword evidence="3 9" id="KW-0645">Protease</keyword>
<feature type="active site" evidence="7">
    <location>
        <position position="118"/>
    </location>
</feature>
<evidence type="ECO:0000256" key="5">
    <source>
        <dbReference type="ARBA" id="ARBA00022825"/>
    </source>
</evidence>
<evidence type="ECO:0000256" key="4">
    <source>
        <dbReference type="ARBA" id="ARBA00022801"/>
    </source>
</evidence>
<dbReference type="EMBL" id="VIKS01000006">
    <property type="protein sequence ID" value="TQV87783.1"/>
    <property type="molecule type" value="Genomic_DNA"/>
</dbReference>
<dbReference type="PANTHER" id="PTHR10381">
    <property type="entry name" value="ATP-DEPENDENT CLP PROTEASE PROTEOLYTIC SUBUNIT"/>
    <property type="match status" value="1"/>
</dbReference>
<reference evidence="9 10" key="1">
    <citation type="submission" date="2019-07" db="EMBL/GenBank/DDBJ databases">
        <title>Draft genome for Aliikangiella sp. M105.</title>
        <authorList>
            <person name="Wang G."/>
        </authorList>
    </citation>
    <scope>NUCLEOTIDE SEQUENCE [LARGE SCALE GENOMIC DNA]</scope>
    <source>
        <strain evidence="9 10">M105</strain>
    </source>
</reference>
<dbReference type="GO" id="GO:0051117">
    <property type="term" value="F:ATPase binding"/>
    <property type="evidence" value="ECO:0007669"/>
    <property type="project" value="TreeGrafter"/>
</dbReference>
<evidence type="ECO:0000256" key="1">
    <source>
        <dbReference type="ARBA" id="ARBA00007039"/>
    </source>
</evidence>
<evidence type="ECO:0000256" key="3">
    <source>
        <dbReference type="ARBA" id="ARBA00022670"/>
    </source>
</evidence>
<comment type="catalytic activity">
    <reaction evidence="6 7">
        <text>Hydrolysis of proteins to small peptides in the presence of ATP and magnesium. alpha-casein is the usual test substrate. In the absence of ATP, only oligopeptides shorter than five residues are hydrolyzed (such as succinyl-Leu-Tyr-|-NHMec, and Leu-Tyr-Leu-|-Tyr-Trp, in which cleavage of the -Tyr-|-Leu- and -Tyr-|-Trp bonds also occurs).</text>
        <dbReference type="EC" id="3.4.21.92"/>
    </reaction>
</comment>
<evidence type="ECO:0000256" key="8">
    <source>
        <dbReference type="RuleBase" id="RU003567"/>
    </source>
</evidence>
<dbReference type="Proteomes" id="UP000315439">
    <property type="component" value="Unassembled WGS sequence"/>
</dbReference>
<dbReference type="SUPFAM" id="SSF52096">
    <property type="entry name" value="ClpP/crotonase"/>
    <property type="match status" value="1"/>
</dbReference>
<comment type="caution">
    <text evidence="9">The sequence shown here is derived from an EMBL/GenBank/DDBJ whole genome shotgun (WGS) entry which is preliminary data.</text>
</comment>
<dbReference type="PANTHER" id="PTHR10381:SF70">
    <property type="entry name" value="ATP-DEPENDENT CLP PROTEASE PROTEOLYTIC SUBUNIT"/>
    <property type="match status" value="1"/>
</dbReference>
<gene>
    <name evidence="9" type="ORF">FLL46_10375</name>
</gene>
<evidence type="ECO:0000313" key="9">
    <source>
        <dbReference type="EMBL" id="TQV87783.1"/>
    </source>
</evidence>
<keyword evidence="4" id="KW-0378">Hydrolase</keyword>
<evidence type="ECO:0000256" key="7">
    <source>
        <dbReference type="PROSITE-ProRule" id="PRU10086"/>
    </source>
</evidence>
<dbReference type="Gene3D" id="3.90.226.10">
    <property type="entry name" value="2-enoyl-CoA Hydratase, Chain A, domain 1"/>
    <property type="match status" value="1"/>
</dbReference>
<evidence type="ECO:0000256" key="6">
    <source>
        <dbReference type="ARBA" id="ARBA00034021"/>
    </source>
</evidence>
<name>A0A545UEG8_9GAMM</name>
<dbReference type="OrthoDB" id="9802800at2"/>
<evidence type="ECO:0000256" key="2">
    <source>
        <dbReference type="ARBA" id="ARBA00022490"/>
    </source>
</evidence>
<keyword evidence="10" id="KW-1185">Reference proteome</keyword>
<dbReference type="GO" id="GO:0004252">
    <property type="term" value="F:serine-type endopeptidase activity"/>
    <property type="evidence" value="ECO:0007669"/>
    <property type="project" value="UniProtKB-EC"/>
</dbReference>
<dbReference type="GO" id="GO:0004176">
    <property type="term" value="F:ATP-dependent peptidase activity"/>
    <property type="evidence" value="ECO:0007669"/>
    <property type="project" value="InterPro"/>
</dbReference>
<keyword evidence="2" id="KW-0963">Cytoplasm</keyword>
<dbReference type="InterPro" id="IPR033135">
    <property type="entry name" value="ClpP_His_AS"/>
</dbReference>
<dbReference type="CDD" id="cd07017">
    <property type="entry name" value="S14_ClpP_2"/>
    <property type="match status" value="1"/>
</dbReference>
<dbReference type="InterPro" id="IPR029045">
    <property type="entry name" value="ClpP/crotonase-like_dom_sf"/>
</dbReference>
<dbReference type="PRINTS" id="PR00127">
    <property type="entry name" value="CLPPROTEASEP"/>
</dbReference>
<evidence type="ECO:0000313" key="10">
    <source>
        <dbReference type="Proteomes" id="UP000315439"/>
    </source>
</evidence>
<sequence>MFDETKESEKGGLGLAEKLALKSRTVLIYGEINHQLAQRTCSILLALAAESNERIKIIISSPGGHVESGDSIHDIIQYIETPITMIGSGWVASAGTHIFLAAPKEDRVALPNTRFLIHQPSGGAQGSTEDILIQTEQVLKMKKRIAEHIAKATSNPIDKVLKDIERDFWMDCSEAEKYGIISRVIQTKSDI</sequence>